<evidence type="ECO:0000313" key="5">
    <source>
        <dbReference type="EMBL" id="GLW64681.1"/>
    </source>
</evidence>
<keyword evidence="3 4" id="KW-0732">Signal</keyword>
<dbReference type="InterPro" id="IPR050490">
    <property type="entry name" value="Bact_solute-bd_prot1"/>
</dbReference>
<feature type="signal peptide" evidence="4">
    <location>
        <begin position="1"/>
        <end position="25"/>
    </location>
</feature>
<evidence type="ECO:0000256" key="3">
    <source>
        <dbReference type="ARBA" id="ARBA00022729"/>
    </source>
</evidence>
<comment type="similarity">
    <text evidence="1">Belongs to the bacterial solute-binding protein 1 family.</text>
</comment>
<accession>A0A9W6UUI9</accession>
<dbReference type="AlphaFoldDB" id="A0A9W6UUI9"/>
<feature type="chain" id="PRO_5040939371" evidence="4">
    <location>
        <begin position="26"/>
        <end position="435"/>
    </location>
</feature>
<evidence type="ECO:0000313" key="6">
    <source>
        <dbReference type="Proteomes" id="UP001165124"/>
    </source>
</evidence>
<name>A0A9W6UUI9_9ACTN</name>
<evidence type="ECO:0000256" key="4">
    <source>
        <dbReference type="SAM" id="SignalP"/>
    </source>
</evidence>
<proteinExistence type="inferred from homology"/>
<evidence type="ECO:0000256" key="1">
    <source>
        <dbReference type="ARBA" id="ARBA00008520"/>
    </source>
</evidence>
<dbReference type="PANTHER" id="PTHR43649">
    <property type="entry name" value="ARABINOSE-BINDING PROTEIN-RELATED"/>
    <property type="match status" value="1"/>
</dbReference>
<dbReference type="RefSeq" id="WP_067911218.1">
    <property type="nucleotide sequence ID" value="NZ_BSRZ01000006.1"/>
</dbReference>
<dbReference type="Proteomes" id="UP001165124">
    <property type="component" value="Unassembled WGS sequence"/>
</dbReference>
<dbReference type="PANTHER" id="PTHR43649:SF34">
    <property type="entry name" value="ABC TRANSPORTER PERIPLASMIC-BINDING PROTEIN YCJN-RELATED"/>
    <property type="match status" value="1"/>
</dbReference>
<dbReference type="CDD" id="cd14750">
    <property type="entry name" value="PBP2_TMBP"/>
    <property type="match status" value="1"/>
</dbReference>
<dbReference type="SUPFAM" id="SSF53850">
    <property type="entry name" value="Periplasmic binding protein-like II"/>
    <property type="match status" value="1"/>
</dbReference>
<comment type="caution">
    <text evidence="5">The sequence shown here is derived from an EMBL/GenBank/DDBJ whole genome shotgun (WGS) entry which is preliminary data.</text>
</comment>
<dbReference type="EMBL" id="BSRZ01000006">
    <property type="protein sequence ID" value="GLW64681.1"/>
    <property type="molecule type" value="Genomic_DNA"/>
</dbReference>
<evidence type="ECO:0000256" key="2">
    <source>
        <dbReference type="ARBA" id="ARBA00022448"/>
    </source>
</evidence>
<organism evidence="5 6">
    <name type="scientific">Actinomadura rubrobrunea</name>
    <dbReference type="NCBI Taxonomy" id="115335"/>
    <lineage>
        <taxon>Bacteria</taxon>
        <taxon>Bacillati</taxon>
        <taxon>Actinomycetota</taxon>
        <taxon>Actinomycetes</taxon>
        <taxon>Streptosporangiales</taxon>
        <taxon>Thermomonosporaceae</taxon>
        <taxon>Actinomadura</taxon>
    </lineage>
</organism>
<dbReference type="InterPro" id="IPR006059">
    <property type="entry name" value="SBP"/>
</dbReference>
<dbReference type="Gene3D" id="3.40.190.10">
    <property type="entry name" value="Periplasmic binding protein-like II"/>
    <property type="match status" value="2"/>
</dbReference>
<gene>
    <name evidence="5" type="ORF">Arub01_29250</name>
</gene>
<dbReference type="Pfam" id="PF13416">
    <property type="entry name" value="SBP_bac_8"/>
    <property type="match status" value="1"/>
</dbReference>
<reference evidence="5" key="1">
    <citation type="submission" date="2023-02" db="EMBL/GenBank/DDBJ databases">
        <title>Actinomadura rubrobrunea NBRC 14622.</title>
        <authorList>
            <person name="Ichikawa N."/>
            <person name="Sato H."/>
            <person name="Tonouchi N."/>
        </authorList>
    </citation>
    <scope>NUCLEOTIDE SEQUENCE</scope>
    <source>
        <strain evidence="5">NBRC 14622</strain>
    </source>
</reference>
<keyword evidence="6" id="KW-1185">Reference proteome</keyword>
<protein>
    <submittedName>
        <fullName evidence="5">ABC transporter substrate-binding protein</fullName>
    </submittedName>
</protein>
<sequence length="435" mass="47774">MGFASPAVRRAVAAVAAASAAMAVAAACTSAEQDGADDGVGRIVFADSRDTTRGRQIKRLVDQWNDQNPDERVEMVELPENSDDQRAQLVAHAQDASADRDEDASVGPDVCYDVISIDIVRTAEFARWGYIVPLSRREFDADAFLPRPIEGASYNGKLWGIPLRSDVGLLYYRKDVLDRAGARVPTSWAELRRQAMSIAPANNMAGYVTQLGAYEGFTVNAMEAFWDTGAEVLGPDGEILAEPSALRPGISRLAQGVAEGWIPQEALTFNEEGARSAFQDGSVLFMRNWTYAYQVLNSSGSRVAGRFGVAPLPMSSSLGGWNLAVSRCSRHRATARRFIKFLTGFESQRTLFTQTGVAPTRKALYDNPQLQRAYPHLAILRTSIDRARTRPVTPYYDQVSSTIQSRLRRAVTDPKVMDRELAALRTDMLRAADGR</sequence>
<keyword evidence="2" id="KW-0813">Transport</keyword>